<protein>
    <submittedName>
        <fullName evidence="1">Uncharacterized protein</fullName>
    </submittedName>
</protein>
<gene>
    <name evidence="1" type="ORF">DSO57_1036569</name>
</gene>
<organism evidence="1 2">
    <name type="scientific">Entomophthora muscae</name>
    <dbReference type="NCBI Taxonomy" id="34485"/>
    <lineage>
        <taxon>Eukaryota</taxon>
        <taxon>Fungi</taxon>
        <taxon>Fungi incertae sedis</taxon>
        <taxon>Zoopagomycota</taxon>
        <taxon>Entomophthoromycotina</taxon>
        <taxon>Entomophthoromycetes</taxon>
        <taxon>Entomophthorales</taxon>
        <taxon>Entomophthoraceae</taxon>
        <taxon>Entomophthora</taxon>
    </lineage>
</organism>
<dbReference type="EMBL" id="QTSX02006745">
    <property type="protein sequence ID" value="KAJ9052207.1"/>
    <property type="molecule type" value="Genomic_DNA"/>
</dbReference>
<comment type="caution">
    <text evidence="1">The sequence shown here is derived from an EMBL/GenBank/DDBJ whole genome shotgun (WGS) entry which is preliminary data.</text>
</comment>
<accession>A0ACC2RQ47</accession>
<proteinExistence type="predicted"/>
<name>A0ACC2RQ47_9FUNG</name>
<evidence type="ECO:0000313" key="1">
    <source>
        <dbReference type="EMBL" id="KAJ9052207.1"/>
    </source>
</evidence>
<sequence>MVLNPFGGFHEENVKLPIDKVPVFLSNIDFIPSNQSERARETDTSGHQLFMHCLPQPQKSFWIGSHLFFLLSLSDKSYYLNLWGGRRMVLFKR</sequence>
<evidence type="ECO:0000313" key="2">
    <source>
        <dbReference type="Proteomes" id="UP001165960"/>
    </source>
</evidence>
<reference evidence="1" key="1">
    <citation type="submission" date="2022-04" db="EMBL/GenBank/DDBJ databases">
        <title>Genome of the entomopathogenic fungus Entomophthora muscae.</title>
        <authorList>
            <person name="Elya C."/>
            <person name="Lovett B.R."/>
            <person name="Lee E."/>
            <person name="Macias A.M."/>
            <person name="Hajek A.E."/>
            <person name="De Bivort B.L."/>
            <person name="Kasson M.T."/>
            <person name="De Fine Licht H.H."/>
            <person name="Stajich J.E."/>
        </authorList>
    </citation>
    <scope>NUCLEOTIDE SEQUENCE</scope>
    <source>
        <strain evidence="1">Berkeley</strain>
    </source>
</reference>
<keyword evidence="2" id="KW-1185">Reference proteome</keyword>
<dbReference type="Proteomes" id="UP001165960">
    <property type="component" value="Unassembled WGS sequence"/>
</dbReference>